<accession>A0A2N0QFA3</accession>
<sequence>MQCLFHPIHCKNSITNLHSTKYCLLDRKEINNHIVDWVWWDLRIATENTTWKNIHNTHSCGGTSIIRLIIPINSSEFNLKKTNAKNTNSYNLDWLVISVYIL</sequence>
<evidence type="ECO:0000313" key="2">
    <source>
        <dbReference type="Proteomes" id="UP000232722"/>
    </source>
</evidence>
<dbReference type="AlphaFoldDB" id="A0A2N0QFA3"/>
<dbReference type="Proteomes" id="UP000232722">
    <property type="component" value="Unassembled WGS sequence"/>
</dbReference>
<dbReference type="VEuPathDB" id="FungiDB:RhiirA1_422230"/>
<reference evidence="1 2" key="2">
    <citation type="submission" date="2017-09" db="EMBL/GenBank/DDBJ databases">
        <title>Extensive intraspecific genome diversity in a model arbuscular mycorrhizal fungus.</title>
        <authorList>
            <person name="Chen E.C."/>
            <person name="Morin E."/>
            <person name="Beaudet D."/>
            <person name="Noel J."/>
            <person name="Ndikumana S."/>
            <person name="Charron P."/>
            <person name="St-Onge C."/>
            <person name="Giorgi J."/>
            <person name="Grigoriev I.V."/>
            <person name="Roux C."/>
            <person name="Martin F.M."/>
            <person name="Corradi N."/>
        </authorList>
    </citation>
    <scope>NUCLEOTIDE SEQUENCE [LARGE SCALE GENOMIC DNA]</scope>
    <source>
        <strain evidence="1 2">A5</strain>
    </source>
</reference>
<gene>
    <name evidence="1" type="ORF">RhiirA5_345828</name>
</gene>
<name>A0A2N0QFA3_9GLOM</name>
<protein>
    <submittedName>
        <fullName evidence="1">Uncharacterized protein</fullName>
    </submittedName>
</protein>
<organism evidence="1 2">
    <name type="scientific">Rhizophagus irregularis</name>
    <dbReference type="NCBI Taxonomy" id="588596"/>
    <lineage>
        <taxon>Eukaryota</taxon>
        <taxon>Fungi</taxon>
        <taxon>Fungi incertae sedis</taxon>
        <taxon>Mucoromycota</taxon>
        <taxon>Glomeromycotina</taxon>
        <taxon>Glomeromycetes</taxon>
        <taxon>Glomerales</taxon>
        <taxon>Glomeraceae</taxon>
        <taxon>Rhizophagus</taxon>
    </lineage>
</organism>
<proteinExistence type="predicted"/>
<comment type="caution">
    <text evidence="1">The sequence shown here is derived from an EMBL/GenBank/DDBJ whole genome shotgun (WGS) entry which is preliminary data.</text>
</comment>
<dbReference type="EMBL" id="LLXJ01000006">
    <property type="protein sequence ID" value="PKC17741.1"/>
    <property type="molecule type" value="Genomic_DNA"/>
</dbReference>
<reference evidence="1 2" key="1">
    <citation type="submission" date="2016-04" db="EMBL/GenBank/DDBJ databases">
        <title>Genome analyses suggest a sexual origin of heterokaryosis in a supposedly ancient asexual fungus.</title>
        <authorList>
            <person name="Ropars J."/>
            <person name="Sedzielewska K."/>
            <person name="Noel J."/>
            <person name="Charron P."/>
            <person name="Farinelli L."/>
            <person name="Marton T."/>
            <person name="Kruger M."/>
            <person name="Pelin A."/>
            <person name="Brachmann A."/>
            <person name="Corradi N."/>
        </authorList>
    </citation>
    <scope>NUCLEOTIDE SEQUENCE [LARGE SCALE GENOMIC DNA]</scope>
    <source>
        <strain evidence="1 2">A5</strain>
    </source>
</reference>
<evidence type="ECO:0000313" key="1">
    <source>
        <dbReference type="EMBL" id="PKC17741.1"/>
    </source>
</evidence>